<dbReference type="InterPro" id="IPR020946">
    <property type="entry name" value="Flavin_mOase-like"/>
</dbReference>
<keyword evidence="3" id="KW-0274">FAD</keyword>
<accession>A0A9P7YQG5</accession>
<keyword evidence="5" id="KW-0503">Monooxygenase</keyword>
<dbReference type="AlphaFoldDB" id="A0A9P7YQG5"/>
<dbReference type="EMBL" id="MU251390">
    <property type="protein sequence ID" value="KAG9237258.1"/>
    <property type="molecule type" value="Genomic_DNA"/>
</dbReference>
<keyword evidence="4" id="KW-0560">Oxidoreductase</keyword>
<evidence type="ECO:0000256" key="3">
    <source>
        <dbReference type="ARBA" id="ARBA00022827"/>
    </source>
</evidence>
<evidence type="ECO:0000256" key="1">
    <source>
        <dbReference type="ARBA" id="ARBA00010139"/>
    </source>
</evidence>
<dbReference type="PANTHER" id="PTHR42877">
    <property type="entry name" value="L-ORNITHINE N(5)-MONOOXYGENASE-RELATED"/>
    <property type="match status" value="1"/>
</dbReference>
<dbReference type="OrthoDB" id="74360at2759"/>
<name>A0A9P7YQG5_9HELO</name>
<comment type="caution">
    <text evidence="5">The sequence shown here is derived from an EMBL/GenBank/DDBJ whole genome shotgun (WGS) entry which is preliminary data.</text>
</comment>
<reference evidence="5" key="1">
    <citation type="journal article" date="2021" name="IMA Fungus">
        <title>Genomic characterization of three marine fungi, including Emericellopsis atlantica sp. nov. with signatures of a generalist lifestyle and marine biomass degradation.</title>
        <authorList>
            <person name="Hagestad O.C."/>
            <person name="Hou L."/>
            <person name="Andersen J.H."/>
            <person name="Hansen E.H."/>
            <person name="Altermark B."/>
            <person name="Li C."/>
            <person name="Kuhnert E."/>
            <person name="Cox R.J."/>
            <person name="Crous P.W."/>
            <person name="Spatafora J.W."/>
            <person name="Lail K."/>
            <person name="Amirebrahimi M."/>
            <person name="Lipzen A."/>
            <person name="Pangilinan J."/>
            <person name="Andreopoulos W."/>
            <person name="Hayes R.D."/>
            <person name="Ng V."/>
            <person name="Grigoriev I.V."/>
            <person name="Jackson S.A."/>
            <person name="Sutton T.D.S."/>
            <person name="Dobson A.D.W."/>
            <person name="Rama T."/>
        </authorList>
    </citation>
    <scope>NUCLEOTIDE SEQUENCE</scope>
    <source>
        <strain evidence="5">TRa018bII</strain>
    </source>
</reference>
<dbReference type="GO" id="GO:0050660">
    <property type="term" value="F:flavin adenine dinucleotide binding"/>
    <property type="evidence" value="ECO:0007669"/>
    <property type="project" value="InterPro"/>
</dbReference>
<evidence type="ECO:0000313" key="5">
    <source>
        <dbReference type="EMBL" id="KAG9237258.1"/>
    </source>
</evidence>
<evidence type="ECO:0000256" key="4">
    <source>
        <dbReference type="ARBA" id="ARBA00023002"/>
    </source>
</evidence>
<evidence type="ECO:0000256" key="2">
    <source>
        <dbReference type="ARBA" id="ARBA00022630"/>
    </source>
</evidence>
<dbReference type="SUPFAM" id="SSF51905">
    <property type="entry name" value="FAD/NAD(P)-binding domain"/>
    <property type="match status" value="3"/>
</dbReference>
<gene>
    <name evidence="5" type="ORF">BJ875DRAFT_454200</name>
</gene>
<comment type="similarity">
    <text evidence="1">Belongs to the FAD-binding monooxygenase family.</text>
</comment>
<dbReference type="Proteomes" id="UP000824998">
    <property type="component" value="Unassembled WGS sequence"/>
</dbReference>
<dbReference type="PANTHER" id="PTHR42877:SF7">
    <property type="entry name" value="FLAVIN-BINDING MONOOXYGENASE-RELATED"/>
    <property type="match status" value="1"/>
</dbReference>
<organism evidence="5 6">
    <name type="scientific">Amylocarpus encephaloides</name>
    <dbReference type="NCBI Taxonomy" id="45428"/>
    <lineage>
        <taxon>Eukaryota</taxon>
        <taxon>Fungi</taxon>
        <taxon>Dikarya</taxon>
        <taxon>Ascomycota</taxon>
        <taxon>Pezizomycotina</taxon>
        <taxon>Leotiomycetes</taxon>
        <taxon>Helotiales</taxon>
        <taxon>Helotiales incertae sedis</taxon>
        <taxon>Amylocarpus</taxon>
    </lineage>
</organism>
<dbReference type="Gene3D" id="3.50.50.60">
    <property type="entry name" value="FAD/NAD(P)-binding domain"/>
    <property type="match status" value="2"/>
</dbReference>
<keyword evidence="2" id="KW-0285">Flavoprotein</keyword>
<protein>
    <submittedName>
        <fullName evidence="5">Flavin-binding monooxygenase</fullName>
    </submittedName>
</protein>
<evidence type="ECO:0000313" key="6">
    <source>
        <dbReference type="Proteomes" id="UP000824998"/>
    </source>
</evidence>
<dbReference type="InterPro" id="IPR051209">
    <property type="entry name" value="FAD-bind_Monooxygenase_sf"/>
</dbReference>
<dbReference type="Pfam" id="PF00743">
    <property type="entry name" value="FMO-like"/>
    <property type="match status" value="1"/>
</dbReference>
<keyword evidence="6" id="KW-1185">Reference proteome</keyword>
<dbReference type="GO" id="GO:0004499">
    <property type="term" value="F:N,N-dimethylaniline monooxygenase activity"/>
    <property type="evidence" value="ECO:0007669"/>
    <property type="project" value="InterPro"/>
</dbReference>
<dbReference type="GO" id="GO:0050661">
    <property type="term" value="F:NADP binding"/>
    <property type="evidence" value="ECO:0007669"/>
    <property type="project" value="InterPro"/>
</dbReference>
<dbReference type="InterPro" id="IPR036188">
    <property type="entry name" value="FAD/NAD-bd_sf"/>
</dbReference>
<proteinExistence type="inferred from homology"/>
<sequence>MGSTNPFSLKAEPVENLRPLKVRVIGAGYSGIYLGIRIPQRLRNIDLQIYEKNSGIGGTWWENRYPGCACDIPAHSYQYSFAGNPNWSAFYAPAEEICAYLQSVAEKYGVARYVKLSRKVTSCRWNDGAKKWEITVEDTTTGQVVKDDADVLISARGNLNDISWPNIHGLDSFKGELMHSAAWNQRYDFTNKKVGVIGGGSSAIQIVPSLQKLEGIQMTCFVRSRTWISNPFGDSAMVKLGLDPEKLDFSPEQREEFNTDPEKYLQFRKAIEVDGNTIHGITFKDSNAQKGAEVAFRTMMQERLSRKPEICDVLLPTFAVGCRRLTPGPGYLEALVEDNVELVSDKIASINEKCVVLENGREVQLDALVCATGFNASSPPPFHVYGKNGCALQQRFRPHPETYLAIAVDGFPNFFMMLGPNSAIGSGSLTMMIETEGDYIVKCIRKLQKEDYASMMPRADRVRDFSEYCHEYFKKTVYMDECNSWYRSEGGKGDRVTGLWPGSTLHCLESLRAPRWEDFEYETKDENRLRWLGNGWSVTQIDDGGDPAWYLEPSMMNVPVAGRPESDEEFKRRPFSH</sequence>